<dbReference type="Proteomes" id="UP000224915">
    <property type="component" value="Unassembled WGS sequence"/>
</dbReference>
<feature type="transmembrane region" description="Helical" evidence="1">
    <location>
        <begin position="28"/>
        <end position="51"/>
    </location>
</feature>
<feature type="transmembrane region" description="Helical" evidence="1">
    <location>
        <begin position="138"/>
        <end position="156"/>
    </location>
</feature>
<evidence type="ECO:0008006" key="4">
    <source>
        <dbReference type="Google" id="ProtNLM"/>
    </source>
</evidence>
<feature type="transmembrane region" description="Helical" evidence="1">
    <location>
        <begin position="168"/>
        <end position="188"/>
    </location>
</feature>
<dbReference type="OrthoDB" id="3436109at2"/>
<sequence>MDQNPDARRDPDPLAMTRIVLRPSGNPLPLGFTALAMGTVGFSAIQLGIVGTAEESTVALATLVLTVPLQFYASVVGFGARDPIAGNGMAIVAGVWAMLAATTLASPPGSSSPAVGILLLTAAIAMIAPALAARGKLLAAFIMVGSSLRFATTGLADLTEIQAWDTTAGILGFALAVLALYAALGFALEEANHPVKLPLLRRGEGRKPLQNDIATQVEGIAREAGVRQQL</sequence>
<keyword evidence="1" id="KW-0472">Membrane</keyword>
<gene>
    <name evidence="2" type="ORF">ATL40_2849</name>
</gene>
<accession>A0A2A9D4H2</accession>
<keyword evidence="1" id="KW-0812">Transmembrane</keyword>
<reference evidence="2 3" key="1">
    <citation type="submission" date="2017-10" db="EMBL/GenBank/DDBJ databases">
        <title>Sequencing the genomes of 1000 actinobacteria strains.</title>
        <authorList>
            <person name="Klenk H.-P."/>
        </authorList>
    </citation>
    <scope>NUCLEOTIDE SEQUENCE [LARGE SCALE GENOMIC DNA]</scope>
    <source>
        <strain evidence="2 3">DSM 21801</strain>
    </source>
</reference>
<evidence type="ECO:0000256" key="1">
    <source>
        <dbReference type="SAM" id="Phobius"/>
    </source>
</evidence>
<evidence type="ECO:0000313" key="3">
    <source>
        <dbReference type="Proteomes" id="UP000224915"/>
    </source>
</evidence>
<feature type="transmembrane region" description="Helical" evidence="1">
    <location>
        <begin position="111"/>
        <end position="131"/>
    </location>
</feature>
<feature type="transmembrane region" description="Helical" evidence="1">
    <location>
        <begin position="57"/>
        <end position="78"/>
    </location>
</feature>
<protein>
    <recommendedName>
        <fullName evidence="4">GPR1/FUN34/yaaH family protein</fullName>
    </recommendedName>
</protein>
<proteinExistence type="predicted"/>
<dbReference type="AlphaFoldDB" id="A0A2A9D4H2"/>
<keyword evidence="1" id="KW-1133">Transmembrane helix</keyword>
<dbReference type="RefSeq" id="WP_098470090.1">
    <property type="nucleotide sequence ID" value="NZ_PDJD01000001.1"/>
</dbReference>
<feature type="transmembrane region" description="Helical" evidence="1">
    <location>
        <begin position="85"/>
        <end position="105"/>
    </location>
</feature>
<evidence type="ECO:0000313" key="2">
    <source>
        <dbReference type="EMBL" id="PFG21226.1"/>
    </source>
</evidence>
<name>A0A2A9D4H2_9MICO</name>
<comment type="caution">
    <text evidence="2">The sequence shown here is derived from an EMBL/GenBank/DDBJ whole genome shotgun (WGS) entry which is preliminary data.</text>
</comment>
<dbReference type="EMBL" id="PDJD01000001">
    <property type="protein sequence ID" value="PFG21226.1"/>
    <property type="molecule type" value="Genomic_DNA"/>
</dbReference>
<keyword evidence="3" id="KW-1185">Reference proteome</keyword>
<organism evidence="2 3">
    <name type="scientific">Serinibacter salmoneus</name>
    <dbReference type="NCBI Taxonomy" id="556530"/>
    <lineage>
        <taxon>Bacteria</taxon>
        <taxon>Bacillati</taxon>
        <taxon>Actinomycetota</taxon>
        <taxon>Actinomycetes</taxon>
        <taxon>Micrococcales</taxon>
        <taxon>Beutenbergiaceae</taxon>
        <taxon>Serinibacter</taxon>
    </lineage>
</organism>